<dbReference type="EMBL" id="QQZZ01000104">
    <property type="protein sequence ID" value="RMZ42612.1"/>
    <property type="molecule type" value="Genomic_DNA"/>
</dbReference>
<reference evidence="4 5" key="1">
    <citation type="submission" date="2018-07" db="EMBL/GenBank/DDBJ databases">
        <title>Identification of spontaneous genetic mutation associated with occurrence of a yellow conidial color mutant of Aspergillus flavus.</title>
        <authorList>
            <person name="Chang P.-K."/>
            <person name="Mack B.M."/>
            <person name="Scharfenstein L."/>
            <person name="Gilbert M.K."/>
        </authorList>
    </citation>
    <scope>NUCLEOTIDE SEQUENCE [LARGE SCALE GENOMIC DNA]</scope>
    <source>
        <strain evidence="4 5">CA14</strain>
    </source>
</reference>
<gene>
    <name evidence="4" type="ORF">CA14_002878</name>
</gene>
<accession>A0AB74C9P9</accession>
<dbReference type="PROSITE" id="PS50157">
    <property type="entry name" value="ZINC_FINGER_C2H2_2"/>
    <property type="match status" value="1"/>
</dbReference>
<organism evidence="4 5">
    <name type="scientific">Aspergillus flavus</name>
    <dbReference type="NCBI Taxonomy" id="5059"/>
    <lineage>
        <taxon>Eukaryota</taxon>
        <taxon>Fungi</taxon>
        <taxon>Dikarya</taxon>
        <taxon>Ascomycota</taxon>
        <taxon>Pezizomycotina</taxon>
        <taxon>Eurotiomycetes</taxon>
        <taxon>Eurotiomycetidae</taxon>
        <taxon>Eurotiales</taxon>
        <taxon>Aspergillaceae</taxon>
        <taxon>Aspergillus</taxon>
        <taxon>Aspergillus subgen. Circumdati</taxon>
    </lineage>
</organism>
<comment type="caution">
    <text evidence="4">The sequence shown here is derived from an EMBL/GenBank/DDBJ whole genome shotgun (WGS) entry which is preliminary data.</text>
</comment>
<name>A0AB74C9P9_ASPFL</name>
<feature type="compositionally biased region" description="Basic residues" evidence="2">
    <location>
        <begin position="258"/>
        <end position="268"/>
    </location>
</feature>
<evidence type="ECO:0000259" key="3">
    <source>
        <dbReference type="PROSITE" id="PS50157"/>
    </source>
</evidence>
<dbReference type="Gene3D" id="3.30.160.60">
    <property type="entry name" value="Classic Zinc Finger"/>
    <property type="match status" value="1"/>
</dbReference>
<evidence type="ECO:0000313" key="4">
    <source>
        <dbReference type="EMBL" id="RMZ42612.1"/>
    </source>
</evidence>
<dbReference type="AlphaFoldDB" id="A0AB74C9P9"/>
<keyword evidence="1" id="KW-0863">Zinc-finger</keyword>
<protein>
    <recommendedName>
        <fullName evidence="3">C2H2-type domain-containing protein</fullName>
    </recommendedName>
</protein>
<sequence>MENNSLVLFVARISSHGQGDYRERLTKSLEYTRLRYEETYGAVGEKVPFLIFSQSSNRMFPANGQTIADLNAFLSRCAETGCPAVLALNGWDGLSTNAVALTSLFEPYMDRVCITIRIFANNPRRFYEVSVREAIKGLYGEYEDEEDLLPWHTKLFIDRVRALYYCKLKIAEDVLALQEESYHRNTPPEWRLGGSHTCGECGNAFDTSVQLNNHMHKHHEVTEKPKCQYCSEEFTRADHRDRHEKEFCKQRPGYVQKPSKRRAPRGSKSRTAQREEDAVISDNGIPNYLSLTVNTLDLPRVEPKAELSERLVYRGEVWCRYPGCVHQTKYSSPAKLCTHYKNAHRFEYPALSPGNLIQREQRVHDQGLEWLARCAYYGRDRWFKAGVQPKPLKKYGDLAGPKNATSD</sequence>
<dbReference type="SUPFAM" id="SSF57667">
    <property type="entry name" value="beta-beta-alpha zinc fingers"/>
    <property type="match status" value="1"/>
</dbReference>
<dbReference type="GO" id="GO:0008270">
    <property type="term" value="F:zinc ion binding"/>
    <property type="evidence" value="ECO:0007669"/>
    <property type="project" value="UniProtKB-KW"/>
</dbReference>
<evidence type="ECO:0000256" key="2">
    <source>
        <dbReference type="SAM" id="MobiDB-lite"/>
    </source>
</evidence>
<keyword evidence="1" id="KW-0862">Zinc</keyword>
<dbReference type="InterPro" id="IPR036236">
    <property type="entry name" value="Znf_C2H2_sf"/>
</dbReference>
<evidence type="ECO:0000256" key="1">
    <source>
        <dbReference type="PROSITE-ProRule" id="PRU00042"/>
    </source>
</evidence>
<dbReference type="InterPro" id="IPR013087">
    <property type="entry name" value="Znf_C2H2_type"/>
</dbReference>
<dbReference type="PROSITE" id="PS00028">
    <property type="entry name" value="ZINC_FINGER_C2H2_1"/>
    <property type="match status" value="1"/>
</dbReference>
<proteinExistence type="predicted"/>
<feature type="region of interest" description="Disordered" evidence="2">
    <location>
        <begin position="250"/>
        <end position="276"/>
    </location>
</feature>
<keyword evidence="1" id="KW-0479">Metal-binding</keyword>
<dbReference type="Proteomes" id="UP000275480">
    <property type="component" value="Unassembled WGS sequence"/>
</dbReference>
<evidence type="ECO:0000313" key="5">
    <source>
        <dbReference type="Proteomes" id="UP000275480"/>
    </source>
</evidence>
<dbReference type="SMART" id="SM00355">
    <property type="entry name" value="ZnF_C2H2"/>
    <property type="match status" value="3"/>
</dbReference>
<feature type="domain" description="C2H2-type" evidence="3">
    <location>
        <begin position="196"/>
        <end position="225"/>
    </location>
</feature>